<evidence type="ECO:0000256" key="2">
    <source>
        <dbReference type="SAM" id="MobiDB-lite"/>
    </source>
</evidence>
<keyword evidence="4" id="KW-1185">Reference proteome</keyword>
<dbReference type="AlphaFoldDB" id="A0AAW0SN81"/>
<evidence type="ECO:0000256" key="1">
    <source>
        <dbReference type="SAM" id="Coils"/>
    </source>
</evidence>
<comment type="caution">
    <text evidence="3">The sequence shown here is derived from an EMBL/GenBank/DDBJ whole genome shotgun (WGS) entry which is preliminary data.</text>
</comment>
<keyword evidence="1" id="KW-0175">Coiled coil</keyword>
<evidence type="ECO:0000313" key="3">
    <source>
        <dbReference type="EMBL" id="KAK8376436.1"/>
    </source>
</evidence>
<evidence type="ECO:0000313" key="4">
    <source>
        <dbReference type="Proteomes" id="UP001487740"/>
    </source>
</evidence>
<name>A0AAW0SN81_SCYPA</name>
<reference evidence="3 4" key="1">
    <citation type="submission" date="2023-03" db="EMBL/GenBank/DDBJ databases">
        <title>High-quality genome of Scylla paramamosain provides insights in environmental adaptation.</title>
        <authorList>
            <person name="Zhang L."/>
        </authorList>
    </citation>
    <scope>NUCLEOTIDE SEQUENCE [LARGE SCALE GENOMIC DNA]</scope>
    <source>
        <strain evidence="3">LZ_2023a</strain>
        <tissue evidence="3">Muscle</tissue>
    </source>
</reference>
<organism evidence="3 4">
    <name type="scientific">Scylla paramamosain</name>
    <name type="common">Mud crab</name>
    <dbReference type="NCBI Taxonomy" id="85552"/>
    <lineage>
        <taxon>Eukaryota</taxon>
        <taxon>Metazoa</taxon>
        <taxon>Ecdysozoa</taxon>
        <taxon>Arthropoda</taxon>
        <taxon>Crustacea</taxon>
        <taxon>Multicrustacea</taxon>
        <taxon>Malacostraca</taxon>
        <taxon>Eumalacostraca</taxon>
        <taxon>Eucarida</taxon>
        <taxon>Decapoda</taxon>
        <taxon>Pleocyemata</taxon>
        <taxon>Brachyura</taxon>
        <taxon>Eubrachyura</taxon>
        <taxon>Portunoidea</taxon>
        <taxon>Portunidae</taxon>
        <taxon>Portuninae</taxon>
        <taxon>Scylla</taxon>
    </lineage>
</organism>
<proteinExistence type="predicted"/>
<feature type="region of interest" description="Disordered" evidence="2">
    <location>
        <begin position="172"/>
        <end position="242"/>
    </location>
</feature>
<feature type="region of interest" description="Disordered" evidence="2">
    <location>
        <begin position="20"/>
        <end position="67"/>
    </location>
</feature>
<accession>A0AAW0SN81</accession>
<protein>
    <submittedName>
        <fullName evidence="3">Uncharacterized protein</fullName>
    </submittedName>
</protein>
<dbReference type="EMBL" id="JARAKH010000048">
    <property type="protein sequence ID" value="KAK8376436.1"/>
    <property type="molecule type" value="Genomic_DNA"/>
</dbReference>
<dbReference type="Proteomes" id="UP001487740">
    <property type="component" value="Unassembled WGS sequence"/>
</dbReference>
<gene>
    <name evidence="3" type="ORF">O3P69_009825</name>
</gene>
<feature type="coiled-coil region" evidence="1">
    <location>
        <begin position="100"/>
        <end position="138"/>
    </location>
</feature>
<sequence>MDLIAAMLAGMRQEMAVDREVQAQKAREQAERTDQLAREQAERTDQLAREQAERTDQLAREQAQRADDQVRHLEDVLQSSLASLKAETQQYTDQACDNVRNELLGKVKTLEGEVQGLREEVRTEKQRREMATERAEEQAAPRVLAGTAGVADLLGSAWGPCVVSEPVATSGGWGAIGTTPLSPAGGRLGLRQPPFLPPSPPLSPSPGRPASCPHESRSPPLGPSASRRLGKRKLPRAEKAPQLATALRGPAVEVLGHLPTAQRACYGSVAEALRRRFGHHHQAEVYRARLKKRTQERGETLS</sequence>
<feature type="compositionally biased region" description="Pro residues" evidence="2">
    <location>
        <begin position="194"/>
        <end position="207"/>
    </location>
</feature>